<reference evidence="1" key="1">
    <citation type="submission" date="2023-10" db="EMBL/GenBank/DDBJ databases">
        <authorList>
            <person name="Noh H."/>
        </authorList>
    </citation>
    <scope>NUCLEOTIDE SEQUENCE</scope>
    <source>
        <strain evidence="1">DUCC4014</strain>
    </source>
</reference>
<organism evidence="1 2">
    <name type="scientific">Vanrija pseudolonga</name>
    <dbReference type="NCBI Taxonomy" id="143232"/>
    <lineage>
        <taxon>Eukaryota</taxon>
        <taxon>Fungi</taxon>
        <taxon>Dikarya</taxon>
        <taxon>Basidiomycota</taxon>
        <taxon>Agaricomycotina</taxon>
        <taxon>Tremellomycetes</taxon>
        <taxon>Trichosporonales</taxon>
        <taxon>Trichosporonaceae</taxon>
        <taxon>Vanrija</taxon>
    </lineage>
</organism>
<dbReference type="Proteomes" id="UP000827549">
    <property type="component" value="Chromosome 4"/>
</dbReference>
<dbReference type="EMBL" id="CP086717">
    <property type="protein sequence ID" value="WOO81821.1"/>
    <property type="molecule type" value="Genomic_DNA"/>
</dbReference>
<protein>
    <submittedName>
        <fullName evidence="1">Uncharacterized protein</fullName>
    </submittedName>
</protein>
<evidence type="ECO:0000313" key="2">
    <source>
        <dbReference type="Proteomes" id="UP000827549"/>
    </source>
</evidence>
<dbReference type="RefSeq" id="XP_062627853.1">
    <property type="nucleotide sequence ID" value="XM_062771869.1"/>
</dbReference>
<dbReference type="GeneID" id="87808568"/>
<sequence length="311" mass="35286">MPVTIDSKTYPDIIDCIIRHACVPVLLAMSATSKEFNERIIRGGRFTRHALVGETITTVETSAVETVATRRLALADRYSRELLPFVPRAIEILDLAGSEEFLTRTRCALFRNVKIIRRKRGAWSRKCIDDFPQLDTLVDFIDLCNLTDRHYPVIHVPTTHQPGVFVTNIQYSPDVVMRDGLTFEGNTDGGIYAIELDPTIGRAGQPYDILYPLLSSILAKWQGKTALSIIISGMLKVAKDNRELGVHHLVDNLRAYVEVRTLHSGTPVEKSPLWWRHPALVSKVTRSIRFVTSFYWCLELGDRAHVHCLWH</sequence>
<proteinExistence type="predicted"/>
<name>A0AAF1BI29_9TREE</name>
<accession>A0AAF1BI29</accession>
<keyword evidence="2" id="KW-1185">Reference proteome</keyword>
<evidence type="ECO:0000313" key="1">
    <source>
        <dbReference type="EMBL" id="WOO81821.1"/>
    </source>
</evidence>
<dbReference type="AlphaFoldDB" id="A0AAF1BI29"/>
<gene>
    <name evidence="1" type="ORF">LOC62_04G005339</name>
</gene>